<dbReference type="InterPro" id="IPR001611">
    <property type="entry name" value="Leu-rich_rpt"/>
</dbReference>
<dbReference type="FunFam" id="3.80.10.10:FF:000400">
    <property type="entry name" value="Nuclear pore complex protein NUP107"/>
    <property type="match status" value="1"/>
</dbReference>
<feature type="chain" id="PRO_5042916267" description="Protein kinase domain-containing protein" evidence="9">
    <location>
        <begin position="29"/>
        <end position="634"/>
    </location>
</feature>
<dbReference type="Pfam" id="PF08263">
    <property type="entry name" value="LRRNT_2"/>
    <property type="match status" value="1"/>
</dbReference>
<accession>A0AAP0CBH9</accession>
<gene>
    <name evidence="11" type="ORF">SSX86_030622</name>
</gene>
<dbReference type="Proteomes" id="UP001408789">
    <property type="component" value="Unassembled WGS sequence"/>
</dbReference>
<feature type="domain" description="Protein kinase" evidence="10">
    <location>
        <begin position="360"/>
        <end position="634"/>
    </location>
</feature>
<evidence type="ECO:0000256" key="6">
    <source>
        <dbReference type="ARBA" id="ARBA00022989"/>
    </source>
</evidence>
<dbReference type="Gene3D" id="3.30.200.20">
    <property type="entry name" value="Phosphorylase Kinase, domain 1"/>
    <property type="match status" value="1"/>
</dbReference>
<evidence type="ECO:0000256" key="4">
    <source>
        <dbReference type="ARBA" id="ARBA00022729"/>
    </source>
</evidence>
<proteinExistence type="predicted"/>
<dbReference type="InterPro" id="IPR001245">
    <property type="entry name" value="Ser-Thr/Tyr_kinase_cat_dom"/>
</dbReference>
<protein>
    <recommendedName>
        <fullName evidence="10">Protein kinase domain-containing protein</fullName>
    </recommendedName>
</protein>
<comment type="caution">
    <text evidence="11">The sequence shown here is derived from an EMBL/GenBank/DDBJ whole genome shotgun (WGS) entry which is preliminary data.</text>
</comment>
<dbReference type="InterPro" id="IPR000719">
    <property type="entry name" value="Prot_kinase_dom"/>
</dbReference>
<keyword evidence="12" id="KW-1185">Reference proteome</keyword>
<feature type="signal peptide" evidence="9">
    <location>
        <begin position="1"/>
        <end position="28"/>
    </location>
</feature>
<dbReference type="Gene3D" id="1.10.510.10">
    <property type="entry name" value="Transferase(Phosphotransferase) domain 1"/>
    <property type="match status" value="1"/>
</dbReference>
<evidence type="ECO:0000256" key="8">
    <source>
        <dbReference type="SAM" id="MobiDB-lite"/>
    </source>
</evidence>
<dbReference type="EMBL" id="JBCNJP010001934">
    <property type="protein sequence ID" value="KAK9050408.1"/>
    <property type="molecule type" value="Genomic_DNA"/>
</dbReference>
<keyword evidence="4 9" id="KW-0732">Signal</keyword>
<evidence type="ECO:0000256" key="9">
    <source>
        <dbReference type="SAM" id="SignalP"/>
    </source>
</evidence>
<keyword evidence="3" id="KW-0812">Transmembrane</keyword>
<dbReference type="GO" id="GO:0004672">
    <property type="term" value="F:protein kinase activity"/>
    <property type="evidence" value="ECO:0007669"/>
    <property type="project" value="InterPro"/>
</dbReference>
<name>A0AAP0CBH9_9ASTR</name>
<dbReference type="InterPro" id="IPR046959">
    <property type="entry name" value="PRK1-6/SRF4-like"/>
</dbReference>
<dbReference type="SUPFAM" id="SSF56112">
    <property type="entry name" value="Protein kinase-like (PK-like)"/>
    <property type="match status" value="1"/>
</dbReference>
<keyword evidence="7" id="KW-0472">Membrane</keyword>
<dbReference type="InterPro" id="IPR011009">
    <property type="entry name" value="Kinase-like_dom_sf"/>
</dbReference>
<evidence type="ECO:0000256" key="5">
    <source>
        <dbReference type="ARBA" id="ARBA00022737"/>
    </source>
</evidence>
<evidence type="ECO:0000256" key="3">
    <source>
        <dbReference type="ARBA" id="ARBA00022692"/>
    </source>
</evidence>
<sequence length="634" mass="69956">MAVVLRQYHIIILAFLLILFHSHITSLAHTDPSSQALLKFKNSLSNSDSLTNWKISDDESSNSFPCDHDNTWVGIICNMDMVSSINLASMGLEGRPDVTAFAPLEQLEALSLQNNSLAGPIPDFSLLPTLKSIYASKNKFSGVIPPDYFQPLGSLKRLWLSDNKFSGPIPESLGELAYLSELHLQNNQFSGPIPDFSDNIDALSVVDLSNNKLQGPIPRQMNKFGRESFDNNPDLCGLKASKDCPITDPQSVLGKKLIIAAIVVALLLAVISIKDKKAKEQKVRIICNENMDEAVVTIPNHVFTRKIGSSRKSSSSYTHLNKSKSNSKIRSDSGSSQPVGEVVMMNEEKGVSFGSQDLMKASAEVLGNGGLGSAYKATLGNGLSVVLKRMKEMNKMSKDVFDGEMRKLGRLKHQNLLTPLAYHFRNEDKFLVSEYVPKGSLHNMLHGDRGIKHSELSWPNRLKMIKGVARALGYLHSELPSYELPHGNLKSSNVLIGQDYEPLVSDYALHPLINTTATAQSMFAYRSPESMRVSQKSDVYCLGIIILEVVTGRYPSQYVVVVASSKGESGTDLVQWVRSAVGENREGELMDPELEAKECGEEIVKLLRIAADCTESKVDRRIDMKEAITRIEDV</sequence>
<keyword evidence="6" id="KW-1133">Transmembrane helix</keyword>
<dbReference type="PANTHER" id="PTHR48007:SF29">
    <property type="entry name" value="POLLEN RECEPTOR-LIKE KINASE 3"/>
    <property type="match status" value="1"/>
</dbReference>
<evidence type="ECO:0000256" key="7">
    <source>
        <dbReference type="ARBA" id="ARBA00023136"/>
    </source>
</evidence>
<evidence type="ECO:0000256" key="2">
    <source>
        <dbReference type="ARBA" id="ARBA00022614"/>
    </source>
</evidence>
<dbReference type="AlphaFoldDB" id="A0AAP0CBH9"/>
<dbReference type="InterPro" id="IPR032675">
    <property type="entry name" value="LRR_dom_sf"/>
</dbReference>
<dbReference type="Pfam" id="PF07714">
    <property type="entry name" value="PK_Tyr_Ser-Thr"/>
    <property type="match status" value="1"/>
</dbReference>
<evidence type="ECO:0000259" key="10">
    <source>
        <dbReference type="PROSITE" id="PS50011"/>
    </source>
</evidence>
<keyword evidence="2" id="KW-0433">Leucine-rich repeat</keyword>
<evidence type="ECO:0000313" key="11">
    <source>
        <dbReference type="EMBL" id="KAK9050408.1"/>
    </source>
</evidence>
<evidence type="ECO:0000313" key="12">
    <source>
        <dbReference type="Proteomes" id="UP001408789"/>
    </source>
</evidence>
<dbReference type="PANTHER" id="PTHR48007">
    <property type="entry name" value="LEUCINE-RICH REPEAT RECEPTOR-LIKE PROTEIN KINASE PXC1"/>
    <property type="match status" value="1"/>
</dbReference>
<comment type="subcellular location">
    <subcellularLocation>
        <location evidence="1">Membrane</location>
    </subcellularLocation>
</comment>
<dbReference type="GO" id="GO:0016020">
    <property type="term" value="C:membrane"/>
    <property type="evidence" value="ECO:0007669"/>
    <property type="project" value="UniProtKB-SubCell"/>
</dbReference>
<dbReference type="GO" id="GO:0005524">
    <property type="term" value="F:ATP binding"/>
    <property type="evidence" value="ECO:0007669"/>
    <property type="project" value="InterPro"/>
</dbReference>
<keyword evidence="5" id="KW-0677">Repeat</keyword>
<dbReference type="Pfam" id="PF13855">
    <property type="entry name" value="LRR_8"/>
    <property type="match status" value="1"/>
</dbReference>
<evidence type="ECO:0000256" key="1">
    <source>
        <dbReference type="ARBA" id="ARBA00004370"/>
    </source>
</evidence>
<organism evidence="11 12">
    <name type="scientific">Deinandra increscens subsp. villosa</name>
    <dbReference type="NCBI Taxonomy" id="3103831"/>
    <lineage>
        <taxon>Eukaryota</taxon>
        <taxon>Viridiplantae</taxon>
        <taxon>Streptophyta</taxon>
        <taxon>Embryophyta</taxon>
        <taxon>Tracheophyta</taxon>
        <taxon>Spermatophyta</taxon>
        <taxon>Magnoliopsida</taxon>
        <taxon>eudicotyledons</taxon>
        <taxon>Gunneridae</taxon>
        <taxon>Pentapetalae</taxon>
        <taxon>asterids</taxon>
        <taxon>campanulids</taxon>
        <taxon>Asterales</taxon>
        <taxon>Asteraceae</taxon>
        <taxon>Asteroideae</taxon>
        <taxon>Heliantheae alliance</taxon>
        <taxon>Madieae</taxon>
        <taxon>Madiinae</taxon>
        <taxon>Deinandra</taxon>
    </lineage>
</organism>
<dbReference type="InterPro" id="IPR013210">
    <property type="entry name" value="LRR_N_plant-typ"/>
</dbReference>
<feature type="region of interest" description="Disordered" evidence="8">
    <location>
        <begin position="309"/>
        <end position="338"/>
    </location>
</feature>
<dbReference type="PROSITE" id="PS50011">
    <property type="entry name" value="PROTEIN_KINASE_DOM"/>
    <property type="match status" value="1"/>
</dbReference>
<reference evidence="11 12" key="1">
    <citation type="submission" date="2024-04" db="EMBL/GenBank/DDBJ databases">
        <title>The reference genome of an endangered Asteraceae, Deinandra increscens subsp. villosa, native to the Central Coast of California.</title>
        <authorList>
            <person name="Guilliams M."/>
            <person name="Hasenstab-Lehman K."/>
            <person name="Meyer R."/>
            <person name="Mcevoy S."/>
        </authorList>
    </citation>
    <scope>NUCLEOTIDE SEQUENCE [LARGE SCALE GENOMIC DNA]</scope>
    <source>
        <tissue evidence="11">Leaf</tissue>
    </source>
</reference>
<feature type="compositionally biased region" description="Polar residues" evidence="8">
    <location>
        <begin position="328"/>
        <end position="338"/>
    </location>
</feature>
<dbReference type="SUPFAM" id="SSF52058">
    <property type="entry name" value="L domain-like"/>
    <property type="match status" value="1"/>
</dbReference>
<dbReference type="Gene3D" id="3.80.10.10">
    <property type="entry name" value="Ribonuclease Inhibitor"/>
    <property type="match status" value="2"/>
</dbReference>